<evidence type="ECO:0000313" key="1">
    <source>
        <dbReference type="EMBL" id="KAI4868026.1"/>
    </source>
</evidence>
<name>A0ACB9Z869_9PEZI</name>
<evidence type="ECO:0000313" key="2">
    <source>
        <dbReference type="Proteomes" id="UP001497700"/>
    </source>
</evidence>
<dbReference type="Proteomes" id="UP001497700">
    <property type="component" value="Unassembled WGS sequence"/>
</dbReference>
<gene>
    <name evidence="1" type="ORF">F4820DRAFT_412099</name>
</gene>
<proteinExistence type="predicted"/>
<dbReference type="EMBL" id="MU393442">
    <property type="protein sequence ID" value="KAI4868026.1"/>
    <property type="molecule type" value="Genomic_DNA"/>
</dbReference>
<protein>
    <submittedName>
        <fullName evidence="1">Uncharacterized protein</fullName>
    </submittedName>
</protein>
<reference evidence="1 2" key="1">
    <citation type="journal article" date="2022" name="New Phytol.">
        <title>Ecological generalism drives hyperdiversity of secondary metabolite gene clusters in xylarialean endophytes.</title>
        <authorList>
            <person name="Franco M.E.E."/>
            <person name="Wisecaver J.H."/>
            <person name="Arnold A.E."/>
            <person name="Ju Y.M."/>
            <person name="Slot J.C."/>
            <person name="Ahrendt S."/>
            <person name="Moore L.P."/>
            <person name="Eastman K.E."/>
            <person name="Scott K."/>
            <person name="Konkel Z."/>
            <person name="Mondo S.J."/>
            <person name="Kuo A."/>
            <person name="Hayes R.D."/>
            <person name="Haridas S."/>
            <person name="Andreopoulos B."/>
            <person name="Riley R."/>
            <person name="LaButti K."/>
            <person name="Pangilinan J."/>
            <person name="Lipzen A."/>
            <person name="Amirebrahimi M."/>
            <person name="Yan J."/>
            <person name="Adam C."/>
            <person name="Keymanesh K."/>
            <person name="Ng V."/>
            <person name="Louie K."/>
            <person name="Northen T."/>
            <person name="Drula E."/>
            <person name="Henrissat B."/>
            <person name="Hsieh H.M."/>
            <person name="Youens-Clark K."/>
            <person name="Lutzoni F."/>
            <person name="Miadlikowska J."/>
            <person name="Eastwood D.C."/>
            <person name="Hamelin R.C."/>
            <person name="Grigoriev I.V."/>
            <person name="U'Ren J.M."/>
        </authorList>
    </citation>
    <scope>NUCLEOTIDE SEQUENCE [LARGE SCALE GENOMIC DNA]</scope>
    <source>
        <strain evidence="1 2">CBS 119005</strain>
    </source>
</reference>
<comment type="caution">
    <text evidence="1">The sequence shown here is derived from an EMBL/GenBank/DDBJ whole genome shotgun (WGS) entry which is preliminary data.</text>
</comment>
<sequence>MSLSRSASGPGGLSINTSSANLFGSSSSQPPAPSGLFGSTSNANTNTNPNPSTQPATGSTLFGNTSSTPKPSLFSNALSTAATSQPQQSGGLFGSSAATTQPQAGTGMFGGTNTTTTQPQQTGGLFQTQPQTQTQTQTQNTGGLFGGSLAGQTPAAGTGTAGGMFGSSANPSQPAANPTGMGFNQAAQQKPSLFGNTFSQLGQSQANPFPQSQPQPQPQQPGLGLGGSLGLGLTMGQSSTQQTVPGVRIDVSNLKGTTRFNDLQEDLQKKIEHVDMFIQQQMRNKEQVDSFMPGHKEMLESVPSDVNFVAKKYESAHSALASAAQSIEAARGLVSQDVDHARLSFRAIDNLKLPEQYHTAGIWSPRQQPAGTANTEADGQDLVGFFSKAGDDMEDQVKRYERNMTEIEMHMHGVSDGLVEQLQKMMANKNGATSGPNEKAQELAIVLRELQQGILKVASDVAGAREGVTQLQLGNFIGSNGDRNGIY</sequence>
<accession>A0ACB9Z869</accession>
<keyword evidence="2" id="KW-1185">Reference proteome</keyword>
<organism evidence="1 2">
    <name type="scientific">Hypoxylon rubiginosum</name>
    <dbReference type="NCBI Taxonomy" id="110542"/>
    <lineage>
        <taxon>Eukaryota</taxon>
        <taxon>Fungi</taxon>
        <taxon>Dikarya</taxon>
        <taxon>Ascomycota</taxon>
        <taxon>Pezizomycotina</taxon>
        <taxon>Sordariomycetes</taxon>
        <taxon>Xylariomycetidae</taxon>
        <taxon>Xylariales</taxon>
        <taxon>Hypoxylaceae</taxon>
        <taxon>Hypoxylon</taxon>
    </lineage>
</organism>